<gene>
    <name evidence="1" type="ORF">LCGC14_1644000</name>
</gene>
<name>A0A0F9HYR4_9ZZZZ</name>
<dbReference type="AlphaFoldDB" id="A0A0F9HYR4"/>
<comment type="caution">
    <text evidence="1">The sequence shown here is derived from an EMBL/GenBank/DDBJ whole genome shotgun (WGS) entry which is preliminary data.</text>
</comment>
<evidence type="ECO:0000313" key="1">
    <source>
        <dbReference type="EMBL" id="KKM20581.1"/>
    </source>
</evidence>
<dbReference type="EMBL" id="LAZR01013737">
    <property type="protein sequence ID" value="KKM20581.1"/>
    <property type="molecule type" value="Genomic_DNA"/>
</dbReference>
<reference evidence="1" key="1">
    <citation type="journal article" date="2015" name="Nature">
        <title>Complex archaea that bridge the gap between prokaryotes and eukaryotes.</title>
        <authorList>
            <person name="Spang A."/>
            <person name="Saw J.H."/>
            <person name="Jorgensen S.L."/>
            <person name="Zaremba-Niedzwiedzka K."/>
            <person name="Martijn J."/>
            <person name="Lind A.E."/>
            <person name="van Eijk R."/>
            <person name="Schleper C."/>
            <person name="Guy L."/>
            <person name="Ettema T.J."/>
        </authorList>
    </citation>
    <scope>NUCLEOTIDE SEQUENCE</scope>
</reference>
<organism evidence="1">
    <name type="scientific">marine sediment metagenome</name>
    <dbReference type="NCBI Taxonomy" id="412755"/>
    <lineage>
        <taxon>unclassified sequences</taxon>
        <taxon>metagenomes</taxon>
        <taxon>ecological metagenomes</taxon>
    </lineage>
</organism>
<sequence>MSRMGVGAQVKTRLYMEGYHVENALLNVQVTGSIGAPSTAQLSIVPTNTAKHIMPGTWVHVFVTDPWDPSPNGDLSDLKLLFEGVVVGRGFTKEQSGRHLVLQCADPSIYWVNARQFWLNFAQSGGGIVNQMSLATSGGYGRFGSFMDNPVHGYFLSRLAETHEFGENRFLETMISAIDDVGNVNAFYNNQRNRFRITDRLLH</sequence>
<proteinExistence type="predicted"/>
<feature type="non-terminal residue" evidence="1">
    <location>
        <position position="203"/>
    </location>
</feature>
<accession>A0A0F9HYR4</accession>
<protein>
    <submittedName>
        <fullName evidence="1">Uncharacterized protein</fullName>
    </submittedName>
</protein>